<dbReference type="SMR" id="N6VQ98"/>
<dbReference type="InterPro" id="IPR050157">
    <property type="entry name" value="PSI_iron-sulfur_center"/>
</dbReference>
<feature type="domain" description="4Fe-4S ferredoxin-type" evidence="5">
    <location>
        <begin position="26"/>
        <end position="54"/>
    </location>
</feature>
<comment type="caution">
    <text evidence="6">The sequence shown here is derived from an EMBL/GenBank/DDBJ whole genome shotgun (WGS) entry which is preliminary data.</text>
</comment>
<evidence type="ECO:0000256" key="3">
    <source>
        <dbReference type="ARBA" id="ARBA00023004"/>
    </source>
</evidence>
<dbReference type="Proteomes" id="UP000053695">
    <property type="component" value="Unassembled WGS sequence"/>
</dbReference>
<proteinExistence type="predicted"/>
<dbReference type="PANTHER" id="PTHR24960">
    <property type="entry name" value="PHOTOSYSTEM I IRON-SULFUR CENTER-RELATED"/>
    <property type="match status" value="1"/>
</dbReference>
<evidence type="ECO:0000313" key="6">
    <source>
        <dbReference type="EMBL" id="ENN96055.1"/>
    </source>
</evidence>
<dbReference type="PROSITE" id="PS00198">
    <property type="entry name" value="4FE4S_FER_1"/>
    <property type="match status" value="1"/>
</dbReference>
<dbReference type="GO" id="GO:0016491">
    <property type="term" value="F:oxidoreductase activity"/>
    <property type="evidence" value="ECO:0007669"/>
    <property type="project" value="UniProtKB-ARBA"/>
</dbReference>
<sequence length="54" mass="5968">MKVLDKCVGCGICVVFCKRRAIRTYGRAIIDKDKCNNCGICVKYCPINAIVLGE</sequence>
<dbReference type="InterPro" id="IPR017900">
    <property type="entry name" value="4Fe4S_Fe_S_CS"/>
</dbReference>
<dbReference type="InterPro" id="IPR017896">
    <property type="entry name" value="4Fe4S_Fe-S-bd"/>
</dbReference>
<dbReference type="PANTHER" id="PTHR24960:SF79">
    <property type="entry name" value="PHOTOSYSTEM I IRON-SULFUR CENTER"/>
    <property type="match status" value="1"/>
</dbReference>
<keyword evidence="2" id="KW-0479">Metal-binding</keyword>
<protein>
    <submittedName>
        <fullName evidence="6">Ferredoxin</fullName>
    </submittedName>
</protein>
<evidence type="ECO:0000256" key="2">
    <source>
        <dbReference type="ARBA" id="ARBA00022723"/>
    </source>
</evidence>
<dbReference type="GO" id="GO:0046872">
    <property type="term" value="F:metal ion binding"/>
    <property type="evidence" value="ECO:0007669"/>
    <property type="project" value="UniProtKB-KW"/>
</dbReference>
<dbReference type="GO" id="GO:0051539">
    <property type="term" value="F:4 iron, 4 sulfur cluster binding"/>
    <property type="evidence" value="ECO:0007669"/>
    <property type="project" value="UniProtKB-KW"/>
</dbReference>
<name>N6VQ98_9EURY</name>
<dbReference type="PROSITE" id="PS51379">
    <property type="entry name" value="4FE4S_FER_2"/>
    <property type="match status" value="2"/>
</dbReference>
<dbReference type="RefSeq" id="WP_004591738.1">
    <property type="nucleotide sequence ID" value="NZ_APMM01000028.1"/>
</dbReference>
<dbReference type="PATRIC" id="fig|1069083.5.peg.835"/>
<dbReference type="STRING" id="1069083.GCA_000371805_00669"/>
<dbReference type="EMBL" id="APMM01000028">
    <property type="protein sequence ID" value="ENN96055.1"/>
    <property type="molecule type" value="Genomic_DNA"/>
</dbReference>
<accession>N6VQ98</accession>
<feature type="domain" description="4Fe-4S ferredoxin-type" evidence="5">
    <location>
        <begin position="1"/>
        <end position="23"/>
    </location>
</feature>
<evidence type="ECO:0000256" key="1">
    <source>
        <dbReference type="ARBA" id="ARBA00022485"/>
    </source>
</evidence>
<keyword evidence="3" id="KW-0408">Iron</keyword>
<organism evidence="6 7">
    <name type="scientific">Methanocaldococcus villosus KIN24-T80</name>
    <dbReference type="NCBI Taxonomy" id="1069083"/>
    <lineage>
        <taxon>Archaea</taxon>
        <taxon>Methanobacteriati</taxon>
        <taxon>Methanobacteriota</taxon>
        <taxon>Methanomada group</taxon>
        <taxon>Methanococci</taxon>
        <taxon>Methanococcales</taxon>
        <taxon>Methanocaldococcaceae</taxon>
        <taxon>Methanocaldococcus</taxon>
    </lineage>
</organism>
<keyword evidence="7" id="KW-1185">Reference proteome</keyword>
<dbReference type="SUPFAM" id="SSF54862">
    <property type="entry name" value="4Fe-4S ferredoxins"/>
    <property type="match status" value="1"/>
</dbReference>
<dbReference type="Gene3D" id="3.30.70.20">
    <property type="match status" value="1"/>
</dbReference>
<dbReference type="AlphaFoldDB" id="N6VQ98"/>
<evidence type="ECO:0000256" key="4">
    <source>
        <dbReference type="ARBA" id="ARBA00023014"/>
    </source>
</evidence>
<dbReference type="OrthoDB" id="23833at2157"/>
<gene>
    <name evidence="6" type="ORF">J422_04268</name>
</gene>
<evidence type="ECO:0000259" key="5">
    <source>
        <dbReference type="PROSITE" id="PS51379"/>
    </source>
</evidence>
<keyword evidence="1" id="KW-0004">4Fe-4S</keyword>
<reference evidence="6 7" key="1">
    <citation type="journal article" date="2013" name="Genome Announc.">
        <title>Draft Genome Sequence of a Highly Flagellated, Fast-Swimming Archaeon, Methanocaldococcus villosus Strain KIN24-T80 (DSM 22612).</title>
        <authorList>
            <person name="Thennarasu S."/>
            <person name="Polireddy D."/>
            <person name="Antony A."/>
            <person name="Yada M.R."/>
            <person name="Algarawi S."/>
            <person name="Sivakumar N."/>
        </authorList>
    </citation>
    <scope>NUCLEOTIDE SEQUENCE [LARGE SCALE GENOMIC DNA]</scope>
    <source>
        <strain evidence="6 7">KIN24-T80</strain>
    </source>
</reference>
<keyword evidence="4" id="KW-0411">Iron-sulfur</keyword>
<dbReference type="Pfam" id="PF00037">
    <property type="entry name" value="Fer4"/>
    <property type="match status" value="2"/>
</dbReference>
<evidence type="ECO:0000313" key="7">
    <source>
        <dbReference type="Proteomes" id="UP000053695"/>
    </source>
</evidence>